<feature type="domain" description="OmpA-like" evidence="4">
    <location>
        <begin position="292"/>
        <end position="402"/>
    </location>
</feature>
<dbReference type="Gene3D" id="3.30.1330.60">
    <property type="entry name" value="OmpA-like domain"/>
    <property type="match status" value="1"/>
</dbReference>
<dbReference type="InterPro" id="IPR006665">
    <property type="entry name" value="OmpA-like"/>
</dbReference>
<dbReference type="PROSITE" id="PS51123">
    <property type="entry name" value="OMPA_2"/>
    <property type="match status" value="1"/>
</dbReference>
<sequence>MLAMKKLILILAVVAFATTAWAQETPKKPSFAGFVSNGFWDNWEMSLGGGVGTALTNGSNSGSFGKRLGFEANFSLVKWVHPVVGMRLQLQGGQFANYDADLGKLKWPYLFVHSDFMLNFSNWAGGYRDDRAYYLVPFVGFGYLATNFTDKSQEDNMTGTHQAFAFSYGLLNKFRLSRSFDFNIELKGMLAPSRVCPAKTDGSYLFGFSATAGFTYRFNKRGWQRGVAGYTAADIQAFQDAVAASMAAVEAAELENAQLAQQLAAAQAQAAAAQNAAADAAAAAAVATVVAADEAALADTSIILFDYSMSVLTPQEKTRLELIAEQIKSGSKDAVYQIVGHADQQTGTAAGNKRVAEHRAKRVYDFLVSKGVNPKQLNYEGKGNSPDPFKKVQAANRAAIIQ</sequence>
<dbReference type="InterPro" id="IPR036737">
    <property type="entry name" value="OmpA-like_sf"/>
</dbReference>
<proteinExistence type="predicted"/>
<evidence type="ECO:0000313" key="6">
    <source>
        <dbReference type="Proteomes" id="UP001055105"/>
    </source>
</evidence>
<dbReference type="InterPro" id="IPR050330">
    <property type="entry name" value="Bact_OuterMem_StrucFunc"/>
</dbReference>
<gene>
    <name evidence="5" type="ORF">CE91St16_07300</name>
</gene>
<keyword evidence="3" id="KW-0732">Signal</keyword>
<feature type="coiled-coil region" evidence="2">
    <location>
        <begin position="242"/>
        <end position="283"/>
    </location>
</feature>
<dbReference type="PANTHER" id="PTHR30329:SF21">
    <property type="entry name" value="LIPOPROTEIN YIAD-RELATED"/>
    <property type="match status" value="1"/>
</dbReference>
<accession>A0AA37KKX1</accession>
<feature type="signal peptide" evidence="3">
    <location>
        <begin position="1"/>
        <end position="22"/>
    </location>
</feature>
<dbReference type="Pfam" id="PF00691">
    <property type="entry name" value="OmpA"/>
    <property type="match status" value="1"/>
</dbReference>
<feature type="chain" id="PRO_5041265608" description="OmpA-like domain-containing protein" evidence="3">
    <location>
        <begin position="23"/>
        <end position="402"/>
    </location>
</feature>
<dbReference type="EMBL" id="BQOL01000001">
    <property type="protein sequence ID" value="GKI17822.1"/>
    <property type="molecule type" value="Genomic_DNA"/>
</dbReference>
<dbReference type="SUPFAM" id="SSF103088">
    <property type="entry name" value="OmpA-like"/>
    <property type="match status" value="1"/>
</dbReference>
<dbReference type="CDD" id="cd07185">
    <property type="entry name" value="OmpA_C-like"/>
    <property type="match status" value="1"/>
</dbReference>
<dbReference type="AlphaFoldDB" id="A0AA37KKX1"/>
<keyword evidence="1" id="KW-0472">Membrane</keyword>
<evidence type="ECO:0000256" key="1">
    <source>
        <dbReference type="PROSITE-ProRule" id="PRU00473"/>
    </source>
</evidence>
<dbReference type="Proteomes" id="UP001055105">
    <property type="component" value="Unassembled WGS sequence"/>
</dbReference>
<comment type="caution">
    <text evidence="5">The sequence shown here is derived from an EMBL/GenBank/DDBJ whole genome shotgun (WGS) entry which is preliminary data.</text>
</comment>
<protein>
    <recommendedName>
        <fullName evidence="4">OmpA-like domain-containing protein</fullName>
    </recommendedName>
</protein>
<evidence type="ECO:0000313" key="5">
    <source>
        <dbReference type="EMBL" id="GKI17822.1"/>
    </source>
</evidence>
<name>A0AA37KKX1_9BACT</name>
<evidence type="ECO:0000256" key="3">
    <source>
        <dbReference type="SAM" id="SignalP"/>
    </source>
</evidence>
<organism evidence="5 6">
    <name type="scientific">Alistipes finegoldii</name>
    <dbReference type="NCBI Taxonomy" id="214856"/>
    <lineage>
        <taxon>Bacteria</taxon>
        <taxon>Pseudomonadati</taxon>
        <taxon>Bacteroidota</taxon>
        <taxon>Bacteroidia</taxon>
        <taxon>Bacteroidales</taxon>
        <taxon>Rikenellaceae</taxon>
        <taxon>Alistipes</taxon>
    </lineage>
</organism>
<evidence type="ECO:0000259" key="4">
    <source>
        <dbReference type="PROSITE" id="PS51123"/>
    </source>
</evidence>
<keyword evidence="2" id="KW-0175">Coiled coil</keyword>
<reference evidence="5" key="1">
    <citation type="submission" date="2022-01" db="EMBL/GenBank/DDBJ databases">
        <title>Novel bile acid biosynthetic pathways are enriched in the microbiome of centenarians.</title>
        <authorList>
            <person name="Sato Y."/>
            <person name="Atarashi K."/>
            <person name="Plichta R.D."/>
            <person name="Arai Y."/>
            <person name="Sasajima S."/>
            <person name="Kearney M.S."/>
            <person name="Suda W."/>
            <person name="Takeshita K."/>
            <person name="Sasaki T."/>
            <person name="Okamoto S."/>
            <person name="Skelly N.A."/>
            <person name="Okamura Y."/>
            <person name="Vlamakis H."/>
            <person name="Li Y."/>
            <person name="Tanoue T."/>
            <person name="Takei H."/>
            <person name="Nittono H."/>
            <person name="Narushima S."/>
            <person name="Irie J."/>
            <person name="Itoh H."/>
            <person name="Moriya K."/>
            <person name="Sugiura Y."/>
            <person name="Suematsu M."/>
            <person name="Moritoki N."/>
            <person name="Shibata S."/>
            <person name="Littman R.D."/>
            <person name="Fischbach A.M."/>
            <person name="Uwamino Y."/>
            <person name="Inoue T."/>
            <person name="Honda A."/>
            <person name="Hattori M."/>
            <person name="Murai T."/>
            <person name="Xavier J.R."/>
            <person name="Hirose N."/>
            <person name="Honda K."/>
        </authorList>
    </citation>
    <scope>NUCLEOTIDE SEQUENCE</scope>
    <source>
        <strain evidence="5">CE91-St16</strain>
    </source>
</reference>
<dbReference type="GO" id="GO:0016020">
    <property type="term" value="C:membrane"/>
    <property type="evidence" value="ECO:0007669"/>
    <property type="project" value="UniProtKB-UniRule"/>
</dbReference>
<evidence type="ECO:0000256" key="2">
    <source>
        <dbReference type="SAM" id="Coils"/>
    </source>
</evidence>
<dbReference type="PANTHER" id="PTHR30329">
    <property type="entry name" value="STATOR ELEMENT OF FLAGELLAR MOTOR COMPLEX"/>
    <property type="match status" value="1"/>
</dbReference>